<dbReference type="GeneID" id="67178541"/>
<name>A0A8T8WA49_9EURY</name>
<dbReference type="RefSeq" id="WP_222606519.1">
    <property type="nucleotide sequence ID" value="NZ_CP081958.1"/>
</dbReference>
<reference evidence="1 2" key="1">
    <citation type="journal article" date="2021" name="Int. J. Syst. Evol. Microbiol.">
        <title>Halobaculum halophilum sp. nov. and Halobaculum salinum sp. nov., isolated from salt lake and saline soil.</title>
        <authorList>
            <person name="Cui H.L."/>
            <person name="Shi X.W."/>
            <person name="Yin X.M."/>
            <person name="Yang X.Y."/>
            <person name="Hou J."/>
            <person name="Zhu L."/>
        </authorList>
    </citation>
    <scope>NUCLEOTIDE SEQUENCE [LARGE SCALE GENOMIC DNA]</scope>
    <source>
        <strain evidence="1 2">NBRC 109044</strain>
    </source>
</reference>
<gene>
    <name evidence="1" type="ORF">K6T50_10325</name>
</gene>
<protein>
    <submittedName>
        <fullName evidence="1">Uncharacterized protein</fullName>
    </submittedName>
</protein>
<keyword evidence="2" id="KW-1185">Reference proteome</keyword>
<accession>A0A8T8WA49</accession>
<evidence type="ECO:0000313" key="1">
    <source>
        <dbReference type="EMBL" id="QZP36701.1"/>
    </source>
</evidence>
<sequence>MPAADPYIVNRLNGNTEGFFDVSDRYDTDEVEELFAVSEVEFVVGGAGAGIPYEAHDGTRTSFKTDVVTHRYSQNGMCVISGSRIDIVSEEGYSWSVPFGSIDAVGHNGVWNTTTYGIIRTKTEDRFRYSLSLVVGGTVVEINSTEFELEPNRPDIVAVAESIAEFIST</sequence>
<organism evidence="1 2">
    <name type="scientific">Halobaculum magnesiiphilum</name>
    <dbReference type="NCBI Taxonomy" id="1017351"/>
    <lineage>
        <taxon>Archaea</taxon>
        <taxon>Methanobacteriati</taxon>
        <taxon>Methanobacteriota</taxon>
        <taxon>Stenosarchaea group</taxon>
        <taxon>Halobacteria</taxon>
        <taxon>Halobacteriales</taxon>
        <taxon>Haloferacaceae</taxon>
        <taxon>Halobaculum</taxon>
    </lineage>
</organism>
<dbReference type="EMBL" id="CP081958">
    <property type="protein sequence ID" value="QZP36701.1"/>
    <property type="molecule type" value="Genomic_DNA"/>
</dbReference>
<dbReference type="KEGG" id="hmp:K6T50_10325"/>
<dbReference type="AlphaFoldDB" id="A0A8T8WA49"/>
<dbReference type="Proteomes" id="UP000826254">
    <property type="component" value="Chromosome"/>
</dbReference>
<proteinExistence type="predicted"/>
<evidence type="ECO:0000313" key="2">
    <source>
        <dbReference type="Proteomes" id="UP000826254"/>
    </source>
</evidence>